<protein>
    <submittedName>
        <fullName evidence="4">Uncharacterized protein</fullName>
    </submittedName>
</protein>
<feature type="transmembrane region" description="Helical" evidence="3">
    <location>
        <begin position="127"/>
        <end position="145"/>
    </location>
</feature>
<comment type="caution">
    <text evidence="4">The sequence shown here is derived from an EMBL/GenBank/DDBJ whole genome shotgun (WGS) entry which is preliminary data.</text>
</comment>
<dbReference type="InterPro" id="IPR036259">
    <property type="entry name" value="MFS_trans_sf"/>
</dbReference>
<sequence length="268" mass="31533">MKKKLARKWKKSGDDDREDYRFSLPTQDDLRPIDTQEQEELVRSFEKNLAQQSLLWRRVFAAILLCYSVFLVYSIYQQAWSPWELRYHAYFMDEVDSWMVISADWAAVLVCSVAVAGLLLDSRYHRPCLWYSCFGGILVAVFWLYHMLRLPRFRWDVVWLPFGPLSGAGICLYVDHLLNESSEEVRKLRGYMLDLKIKRLWKGVLNPVGHLWGTCDTSLDIWSVQVNRYSTELEGKGLEFESASMSWSVQCHSTWEWLQARRSILILA</sequence>
<dbReference type="SUPFAM" id="SSF103473">
    <property type="entry name" value="MFS general substrate transporter"/>
    <property type="match status" value="1"/>
</dbReference>
<organism evidence="4 5">
    <name type="scientific">Actinidia rufa</name>
    <dbReference type="NCBI Taxonomy" id="165716"/>
    <lineage>
        <taxon>Eukaryota</taxon>
        <taxon>Viridiplantae</taxon>
        <taxon>Streptophyta</taxon>
        <taxon>Embryophyta</taxon>
        <taxon>Tracheophyta</taxon>
        <taxon>Spermatophyta</taxon>
        <taxon>Magnoliopsida</taxon>
        <taxon>eudicotyledons</taxon>
        <taxon>Gunneridae</taxon>
        <taxon>Pentapetalae</taxon>
        <taxon>asterids</taxon>
        <taxon>Ericales</taxon>
        <taxon>Actinidiaceae</taxon>
        <taxon>Actinidia</taxon>
    </lineage>
</organism>
<dbReference type="AlphaFoldDB" id="A0A7J0DW36"/>
<dbReference type="PANTHER" id="PTHR36784">
    <property type="entry name" value="HISTONE-LYSINE N-METHYLTRANSFERASE"/>
    <property type="match status" value="1"/>
</dbReference>
<evidence type="ECO:0000313" key="4">
    <source>
        <dbReference type="EMBL" id="GFS43872.1"/>
    </source>
</evidence>
<feature type="compositionally biased region" description="Basic and acidic residues" evidence="2">
    <location>
        <begin position="11"/>
        <end position="21"/>
    </location>
</feature>
<dbReference type="Proteomes" id="UP000585474">
    <property type="component" value="Unassembled WGS sequence"/>
</dbReference>
<feature type="compositionally biased region" description="Basic residues" evidence="2">
    <location>
        <begin position="1"/>
        <end position="10"/>
    </location>
</feature>
<evidence type="ECO:0000256" key="3">
    <source>
        <dbReference type="SAM" id="Phobius"/>
    </source>
</evidence>
<gene>
    <name evidence="4" type="ORF">Acr_00g0087490</name>
</gene>
<feature type="transmembrane region" description="Helical" evidence="3">
    <location>
        <begin position="59"/>
        <end position="77"/>
    </location>
</feature>
<evidence type="ECO:0000256" key="2">
    <source>
        <dbReference type="SAM" id="MobiDB-lite"/>
    </source>
</evidence>
<dbReference type="EMBL" id="BJWL01000430">
    <property type="protein sequence ID" value="GFS43872.1"/>
    <property type="molecule type" value="Genomic_DNA"/>
</dbReference>
<evidence type="ECO:0000313" key="5">
    <source>
        <dbReference type="Proteomes" id="UP000585474"/>
    </source>
</evidence>
<keyword evidence="3" id="KW-1133">Transmembrane helix</keyword>
<feature type="transmembrane region" description="Helical" evidence="3">
    <location>
        <begin position="97"/>
        <end position="120"/>
    </location>
</feature>
<dbReference type="OrthoDB" id="1904339at2759"/>
<proteinExistence type="inferred from homology"/>
<keyword evidence="3" id="KW-0472">Membrane</keyword>
<keyword evidence="5" id="KW-1185">Reference proteome</keyword>
<comment type="similarity">
    <text evidence="1">Belongs to the major facilitator superfamily. Phosphate:H(+) symporter (TC 2.A.1.9) family.</text>
</comment>
<keyword evidence="3" id="KW-0812">Transmembrane</keyword>
<dbReference type="PANTHER" id="PTHR36784:SF1">
    <property type="entry name" value="HISTONE-LYSINE N-METHYLTRANSFERASE"/>
    <property type="match status" value="1"/>
</dbReference>
<name>A0A7J0DW36_9ERIC</name>
<evidence type="ECO:0000256" key="1">
    <source>
        <dbReference type="ARBA" id="ARBA00044504"/>
    </source>
</evidence>
<reference evidence="5" key="1">
    <citation type="submission" date="2019-07" db="EMBL/GenBank/DDBJ databases">
        <title>De Novo Assembly of kiwifruit Actinidia rufa.</title>
        <authorList>
            <person name="Sugita-Konishi S."/>
            <person name="Sato K."/>
            <person name="Mori E."/>
            <person name="Abe Y."/>
            <person name="Kisaki G."/>
            <person name="Hamano K."/>
            <person name="Suezawa K."/>
            <person name="Otani M."/>
            <person name="Fukuda T."/>
            <person name="Manabe T."/>
            <person name="Gomi K."/>
            <person name="Tabuchi M."/>
            <person name="Akimitsu K."/>
            <person name="Kataoka I."/>
        </authorList>
    </citation>
    <scope>NUCLEOTIDE SEQUENCE [LARGE SCALE GENOMIC DNA]</scope>
    <source>
        <strain evidence="5">cv. Fuchu</strain>
    </source>
</reference>
<feature type="region of interest" description="Disordered" evidence="2">
    <location>
        <begin position="1"/>
        <end position="26"/>
    </location>
</feature>
<accession>A0A7J0DW36</accession>